<dbReference type="GO" id="GO:0044281">
    <property type="term" value="P:small molecule metabolic process"/>
    <property type="evidence" value="ECO:0007669"/>
    <property type="project" value="UniProtKB-ARBA"/>
</dbReference>
<dbReference type="Gene3D" id="3.40.50.1000">
    <property type="entry name" value="HAD superfamily/HAD-like"/>
    <property type="match status" value="1"/>
</dbReference>
<gene>
    <name evidence="5" type="ORF">FIC82_009010</name>
</gene>
<keyword evidence="2 5" id="KW-0378">Hydrolase</keyword>
<dbReference type="PRINTS" id="PR00413">
    <property type="entry name" value="HADHALOGNASE"/>
</dbReference>
<name>A0A6M5UE85_9MICO</name>
<comment type="cofactor">
    <cofactor evidence="1">
        <name>Mg(2+)</name>
        <dbReference type="ChEBI" id="CHEBI:18420"/>
    </cofactor>
</comment>
<protein>
    <submittedName>
        <fullName evidence="5">HAD family hydrolase</fullName>
    </submittedName>
</protein>
<keyword evidence="3" id="KW-0460">Magnesium</keyword>
<dbReference type="InterPro" id="IPR006439">
    <property type="entry name" value="HAD-SF_hydro_IA"/>
</dbReference>
<reference evidence="5 6" key="1">
    <citation type="journal article" date="2022" name="Int. J. Syst. Evol. Microbiol.">
        <title>Cellulosimicrobium protaetiae sp. nov., isolated from the gut of the larva of Protaetia brevitarsis seulensis.</title>
        <authorList>
            <person name="Le Han H."/>
            <person name="Nguyen T.T.H."/>
            <person name="Li Z."/>
            <person name="Shin N.R."/>
            <person name="Kim S.G."/>
        </authorList>
    </citation>
    <scope>NUCLEOTIDE SEQUENCE [LARGE SCALE GENOMIC DNA]</scope>
    <source>
        <strain evidence="5 6">BI34</strain>
    </source>
</reference>
<dbReference type="InterPro" id="IPR036412">
    <property type="entry name" value="HAD-like_sf"/>
</dbReference>
<evidence type="ECO:0000313" key="5">
    <source>
        <dbReference type="EMBL" id="QJW36314.1"/>
    </source>
</evidence>
<dbReference type="PANTHER" id="PTHR46470">
    <property type="entry name" value="N-ACYLNEURAMINATE-9-PHOSPHATASE"/>
    <property type="match status" value="1"/>
</dbReference>
<dbReference type="KEGG" id="cprt:FIC82_009010"/>
<dbReference type="Gene3D" id="1.20.120.1600">
    <property type="match status" value="1"/>
</dbReference>
<feature type="region of interest" description="Disordered" evidence="4">
    <location>
        <begin position="218"/>
        <end position="238"/>
    </location>
</feature>
<evidence type="ECO:0000256" key="4">
    <source>
        <dbReference type="SAM" id="MobiDB-lite"/>
    </source>
</evidence>
<dbReference type="GO" id="GO:0016787">
    <property type="term" value="F:hydrolase activity"/>
    <property type="evidence" value="ECO:0007669"/>
    <property type="project" value="UniProtKB-KW"/>
</dbReference>
<dbReference type="SFLD" id="SFLDG01129">
    <property type="entry name" value="C1.5:_HAD__Beta-PGM__Phosphata"/>
    <property type="match status" value="1"/>
</dbReference>
<dbReference type="AlphaFoldDB" id="A0A6M5UE85"/>
<dbReference type="EMBL" id="CP052757">
    <property type="protein sequence ID" value="QJW36314.1"/>
    <property type="molecule type" value="Genomic_DNA"/>
</dbReference>
<dbReference type="Proteomes" id="UP000451354">
    <property type="component" value="Chromosome"/>
</dbReference>
<dbReference type="RefSeq" id="WP_168731653.1">
    <property type="nucleotide sequence ID" value="NZ_CP052757.1"/>
</dbReference>
<evidence type="ECO:0000256" key="2">
    <source>
        <dbReference type="ARBA" id="ARBA00022801"/>
    </source>
</evidence>
<dbReference type="InterPro" id="IPR051400">
    <property type="entry name" value="HAD-like_hydrolase"/>
</dbReference>
<evidence type="ECO:0000256" key="1">
    <source>
        <dbReference type="ARBA" id="ARBA00001946"/>
    </source>
</evidence>
<sequence>MTDLGVSATPAPLEGVLFDVDDTLVDTRAAFAEAIAAASRVWLPHLPEDRYDEVLALWRSDPNGHYRAYTRGEIDFDAQRMARANELQATFGGELLDDAAYVDWKDLFWGTFEASWTGFEDARPVVDALVAAGVRVGSLTNARVELQTRKLAAAGLPDVPLLVGVDTLGFGKPDPRVFAEACARLGTDPARTAYVGDELDVDARAALAAGLVGVWLDRPGTRRGGPHPEDPTSARASGVHVVHGLADLPATLGITVPAPLPAATPAPR</sequence>
<dbReference type="NCBIfam" id="TIGR01549">
    <property type="entry name" value="HAD-SF-IA-v1"/>
    <property type="match status" value="1"/>
</dbReference>
<dbReference type="Pfam" id="PF00702">
    <property type="entry name" value="Hydrolase"/>
    <property type="match status" value="1"/>
</dbReference>
<organism evidence="5 6">
    <name type="scientific">Cellulosimicrobium protaetiae</name>
    <dbReference type="NCBI Taxonomy" id="2587808"/>
    <lineage>
        <taxon>Bacteria</taxon>
        <taxon>Bacillati</taxon>
        <taxon>Actinomycetota</taxon>
        <taxon>Actinomycetes</taxon>
        <taxon>Micrococcales</taxon>
        <taxon>Promicromonosporaceae</taxon>
        <taxon>Cellulosimicrobium</taxon>
    </lineage>
</organism>
<evidence type="ECO:0000256" key="3">
    <source>
        <dbReference type="ARBA" id="ARBA00022842"/>
    </source>
</evidence>
<proteinExistence type="predicted"/>
<accession>A0A6M5UE85</accession>
<dbReference type="InterPro" id="IPR023214">
    <property type="entry name" value="HAD_sf"/>
</dbReference>
<evidence type="ECO:0000313" key="6">
    <source>
        <dbReference type="Proteomes" id="UP000451354"/>
    </source>
</evidence>
<dbReference type="PANTHER" id="PTHR46470:SF4">
    <property type="entry name" value="5-AMINO-6-(5-PHOSPHO-D-RIBITYLAMINO)URACIL PHOSPHATASE YIGB"/>
    <property type="match status" value="1"/>
</dbReference>
<dbReference type="SFLD" id="SFLDS00003">
    <property type="entry name" value="Haloacid_Dehalogenase"/>
    <property type="match status" value="1"/>
</dbReference>
<keyword evidence="6" id="KW-1185">Reference proteome</keyword>
<dbReference type="SUPFAM" id="SSF56784">
    <property type="entry name" value="HAD-like"/>
    <property type="match status" value="1"/>
</dbReference>